<dbReference type="Proteomes" id="UP001165121">
    <property type="component" value="Unassembled WGS sequence"/>
</dbReference>
<evidence type="ECO:0000313" key="2">
    <source>
        <dbReference type="Proteomes" id="UP001165121"/>
    </source>
</evidence>
<proteinExistence type="predicted"/>
<evidence type="ECO:0000313" key="1">
    <source>
        <dbReference type="EMBL" id="GMF15834.1"/>
    </source>
</evidence>
<comment type="caution">
    <text evidence="1">The sequence shown here is derived from an EMBL/GenBank/DDBJ whole genome shotgun (WGS) entry which is preliminary data.</text>
</comment>
<protein>
    <submittedName>
        <fullName evidence="1">Unnamed protein product</fullName>
    </submittedName>
</protein>
<dbReference type="CDD" id="cd09272">
    <property type="entry name" value="RNase_HI_RT_Ty1"/>
    <property type="match status" value="1"/>
</dbReference>
<dbReference type="OrthoDB" id="126112at2759"/>
<name>A0A9W6TMS8_9STRA</name>
<reference evidence="1" key="1">
    <citation type="submission" date="2023-04" db="EMBL/GenBank/DDBJ databases">
        <title>Phytophthora fragariaefolia NBRC 109709.</title>
        <authorList>
            <person name="Ichikawa N."/>
            <person name="Sato H."/>
            <person name="Tonouchi N."/>
        </authorList>
    </citation>
    <scope>NUCLEOTIDE SEQUENCE</scope>
    <source>
        <strain evidence="1">NBRC 109709</strain>
    </source>
</reference>
<sequence>MLTGGRRIKIKSWSDVDFATDKDTRKAVTGGGITKDGGIVQSVCKKQTGVVEPVRMHVDNQAAIKQYESEDSMASAKHVDIHIKFVCDFARKGIVKTNYVESRLMMADPITKALPAPRMSELHGIFSSK</sequence>
<accession>A0A9W6TMS8</accession>
<keyword evidence="2" id="KW-1185">Reference proteome</keyword>
<dbReference type="EMBL" id="BSXT01000043">
    <property type="protein sequence ID" value="GMF15834.1"/>
    <property type="molecule type" value="Genomic_DNA"/>
</dbReference>
<gene>
    <name evidence="1" type="ORF">Pfra01_000057500</name>
</gene>
<dbReference type="AlphaFoldDB" id="A0A9W6TMS8"/>
<organism evidence="1 2">
    <name type="scientific">Phytophthora fragariaefolia</name>
    <dbReference type="NCBI Taxonomy" id="1490495"/>
    <lineage>
        <taxon>Eukaryota</taxon>
        <taxon>Sar</taxon>
        <taxon>Stramenopiles</taxon>
        <taxon>Oomycota</taxon>
        <taxon>Peronosporomycetes</taxon>
        <taxon>Peronosporales</taxon>
        <taxon>Peronosporaceae</taxon>
        <taxon>Phytophthora</taxon>
    </lineage>
</organism>